<dbReference type="PANTHER" id="PTHR34298:SF2">
    <property type="entry name" value="SEGREGATION AND CONDENSATION PROTEIN B"/>
    <property type="match status" value="1"/>
</dbReference>
<accession>A0A1M5RWJ2</accession>
<dbReference type="Pfam" id="PF04079">
    <property type="entry name" value="SMC_ScpB"/>
    <property type="match status" value="1"/>
</dbReference>
<dbReference type="RefSeq" id="WP_079569817.1">
    <property type="nucleotide sequence ID" value="NZ_LT670818.1"/>
</dbReference>
<dbReference type="NCBIfam" id="TIGR00281">
    <property type="entry name" value="SMC-Scp complex subunit ScpB"/>
    <property type="match status" value="1"/>
</dbReference>
<sequence length="238" mass="26016">MASLAEKRIANAEESSVDPQARPEELRLLEALLFASTEPLDQATLAKRMPEGVDIKVALAQLQADYASRGVNLVRVANKWTFRTAGDLAWLMTRESTETRRLSRAAIEMLAIIAYHQPVTRAEIEEIRGVITSKGTLDVLLETGWIRPRGRRKTPGRPLTFGTTEAFLSQFSLEALGDLPGLEELKGTGLLDSRLPSGFSVPTPSDDPTLREDEDPLEIGDLELALAPAVEPETGDEG</sequence>
<keyword evidence="2" id="KW-0132">Cell division</keyword>
<feature type="region of interest" description="Disordered" evidence="5">
    <location>
        <begin position="189"/>
        <end position="215"/>
    </location>
</feature>
<dbReference type="InterPro" id="IPR036388">
    <property type="entry name" value="WH-like_DNA-bd_sf"/>
</dbReference>
<dbReference type="GO" id="GO:0051304">
    <property type="term" value="P:chromosome separation"/>
    <property type="evidence" value="ECO:0007669"/>
    <property type="project" value="InterPro"/>
</dbReference>
<keyword evidence="1" id="KW-0963">Cytoplasm</keyword>
<name>A0A1M5RWJ2_9BRAD</name>
<evidence type="ECO:0000256" key="5">
    <source>
        <dbReference type="SAM" id="MobiDB-lite"/>
    </source>
</evidence>
<dbReference type="EMBL" id="LT670818">
    <property type="protein sequence ID" value="SHH30616.1"/>
    <property type="molecule type" value="Genomic_DNA"/>
</dbReference>
<dbReference type="AlphaFoldDB" id="A0A1M5RWJ2"/>
<dbReference type="SUPFAM" id="SSF46785">
    <property type="entry name" value="Winged helix' DNA-binding domain"/>
    <property type="match status" value="2"/>
</dbReference>
<keyword evidence="4" id="KW-0131">Cell cycle</keyword>
<proteinExistence type="predicted"/>
<evidence type="ECO:0000313" key="7">
    <source>
        <dbReference type="Proteomes" id="UP000190675"/>
    </source>
</evidence>
<evidence type="ECO:0000313" key="6">
    <source>
        <dbReference type="EMBL" id="SHH30616.1"/>
    </source>
</evidence>
<evidence type="ECO:0000256" key="3">
    <source>
        <dbReference type="ARBA" id="ARBA00022829"/>
    </source>
</evidence>
<dbReference type="Gene3D" id="1.10.10.10">
    <property type="entry name" value="Winged helix-like DNA-binding domain superfamily/Winged helix DNA-binding domain"/>
    <property type="match status" value="2"/>
</dbReference>
<reference evidence="6 7" key="1">
    <citation type="submission" date="2016-11" db="EMBL/GenBank/DDBJ databases">
        <authorList>
            <person name="Jaros S."/>
            <person name="Januszkiewicz K."/>
            <person name="Wedrychowicz H."/>
        </authorList>
    </citation>
    <scope>NUCLEOTIDE SEQUENCE [LARGE SCALE GENOMIC DNA]</scope>
    <source>
        <strain evidence="6 7">GAS242</strain>
    </source>
</reference>
<feature type="region of interest" description="Disordered" evidence="5">
    <location>
        <begin position="1"/>
        <end position="21"/>
    </location>
</feature>
<evidence type="ECO:0000256" key="4">
    <source>
        <dbReference type="ARBA" id="ARBA00023306"/>
    </source>
</evidence>
<feature type="compositionally biased region" description="Basic and acidic residues" evidence="5">
    <location>
        <begin position="1"/>
        <end position="11"/>
    </location>
</feature>
<keyword evidence="3" id="KW-0159">Chromosome partition</keyword>
<dbReference type="Proteomes" id="UP000190675">
    <property type="component" value="Chromosome I"/>
</dbReference>
<evidence type="ECO:0000256" key="2">
    <source>
        <dbReference type="ARBA" id="ARBA00022618"/>
    </source>
</evidence>
<evidence type="ECO:0000256" key="1">
    <source>
        <dbReference type="ARBA" id="ARBA00022490"/>
    </source>
</evidence>
<dbReference type="InterPro" id="IPR005234">
    <property type="entry name" value="ScpB_csome_segregation"/>
</dbReference>
<dbReference type="InterPro" id="IPR036390">
    <property type="entry name" value="WH_DNA-bd_sf"/>
</dbReference>
<organism evidence="6 7">
    <name type="scientific">Bradyrhizobium erythrophlei</name>
    <dbReference type="NCBI Taxonomy" id="1437360"/>
    <lineage>
        <taxon>Bacteria</taxon>
        <taxon>Pseudomonadati</taxon>
        <taxon>Pseudomonadota</taxon>
        <taxon>Alphaproteobacteria</taxon>
        <taxon>Hyphomicrobiales</taxon>
        <taxon>Nitrobacteraceae</taxon>
        <taxon>Bradyrhizobium</taxon>
    </lineage>
</organism>
<protein>
    <submittedName>
        <fullName evidence="6">Condensin subunit ScpB</fullName>
    </submittedName>
</protein>
<dbReference type="PANTHER" id="PTHR34298">
    <property type="entry name" value="SEGREGATION AND CONDENSATION PROTEIN B"/>
    <property type="match status" value="1"/>
</dbReference>
<gene>
    <name evidence="6" type="ORF">SAMN05444169_6806</name>
</gene>
<dbReference type="GO" id="GO:0051301">
    <property type="term" value="P:cell division"/>
    <property type="evidence" value="ECO:0007669"/>
    <property type="project" value="UniProtKB-KW"/>
</dbReference>